<dbReference type="RefSeq" id="WP_059054830.1">
    <property type="nucleotide sequence ID" value="NZ_JAZHSO010000019.1"/>
</dbReference>
<evidence type="ECO:0000313" key="4">
    <source>
        <dbReference type="EMBL" id="KUH58683.1"/>
    </source>
</evidence>
<dbReference type="Pfam" id="PF00072">
    <property type="entry name" value="Response_reg"/>
    <property type="match status" value="1"/>
</dbReference>
<gene>
    <name evidence="4" type="ORF">AUL39_06870</name>
</gene>
<dbReference type="EMBL" id="LOJF01000009">
    <property type="protein sequence ID" value="KUH58683.1"/>
    <property type="molecule type" value="Genomic_DNA"/>
</dbReference>
<dbReference type="GO" id="GO:0000156">
    <property type="term" value="F:phosphorelay response regulator activity"/>
    <property type="evidence" value="ECO:0007669"/>
    <property type="project" value="InterPro"/>
</dbReference>
<proteinExistence type="predicted"/>
<dbReference type="SUPFAM" id="SSF52172">
    <property type="entry name" value="CheY-like"/>
    <property type="match status" value="1"/>
</dbReference>
<organism evidence="4 5">
    <name type="scientific">Tractidigestivibacter scatoligenes</name>
    <name type="common">Olsenella scatoligenes</name>
    <dbReference type="NCBI Taxonomy" id="1299998"/>
    <lineage>
        <taxon>Bacteria</taxon>
        <taxon>Bacillati</taxon>
        <taxon>Actinomycetota</taxon>
        <taxon>Coriobacteriia</taxon>
        <taxon>Coriobacteriales</taxon>
        <taxon>Atopobiaceae</taxon>
        <taxon>Tractidigestivibacter</taxon>
    </lineage>
</organism>
<dbReference type="Gene3D" id="3.40.50.2300">
    <property type="match status" value="1"/>
</dbReference>
<comment type="caution">
    <text evidence="4">The sequence shown here is derived from an EMBL/GenBank/DDBJ whole genome shotgun (WGS) entry which is preliminary data.</text>
</comment>
<dbReference type="SMART" id="SM00850">
    <property type="entry name" value="LytTR"/>
    <property type="match status" value="1"/>
</dbReference>
<reference evidence="4 5" key="1">
    <citation type="submission" date="2015-12" db="EMBL/GenBank/DDBJ databases">
        <title>Draft Genome Sequence of Olsenella scatoligenes SK9K4T; a Producer of 3-Methylindole- (skatole) and 4-Methylphenol- (p-cresol) Isolated from Pig Feces.</title>
        <authorList>
            <person name="Li X."/>
            <person name="Borg B."/>
            <person name="Canibe N."/>
        </authorList>
    </citation>
    <scope>NUCLEOTIDE SEQUENCE [LARGE SCALE GENOMIC DNA]</scope>
    <source>
        <strain evidence="4 5">SK9K4</strain>
    </source>
</reference>
<dbReference type="PROSITE" id="PS50930">
    <property type="entry name" value="HTH_LYTTR"/>
    <property type="match status" value="1"/>
</dbReference>
<keyword evidence="1" id="KW-0597">Phosphoprotein</keyword>
<feature type="domain" description="Response regulatory" evidence="2">
    <location>
        <begin position="3"/>
        <end position="119"/>
    </location>
</feature>
<evidence type="ECO:0000259" key="3">
    <source>
        <dbReference type="PROSITE" id="PS50930"/>
    </source>
</evidence>
<evidence type="ECO:0008006" key="6">
    <source>
        <dbReference type="Google" id="ProtNLM"/>
    </source>
</evidence>
<protein>
    <recommendedName>
        <fullName evidence="6">Stage 0 sporulation protein A homolog</fullName>
    </recommendedName>
</protein>
<accession>A0A100YVY4</accession>
<dbReference type="GO" id="GO:0003677">
    <property type="term" value="F:DNA binding"/>
    <property type="evidence" value="ECO:0007669"/>
    <property type="project" value="InterPro"/>
</dbReference>
<sequence length="236" mass="26578">MYRILMVEDDEREAETLRHSLERYARENNLEFQVSWERSALGATSGDAKFDLIFMDIGLPGINGMEAATLIRTYDSETPIIFVTNLAQYAVRGYEVDALDFVVKPVSYYNFKMRMDKAMRILKRNSGMNVVVTSHDGLRVIPAAELVAVEVSNHSLVYHLADGNTYVVRGSLSKTEEDLSQAPFVRISNSCLLNMAYVRTVTGSEVRTTTGETYFFSRSRRRAAVDEIAKYLGGSI</sequence>
<feature type="modified residue" description="4-aspartylphosphate" evidence="1">
    <location>
        <position position="56"/>
    </location>
</feature>
<keyword evidence="5" id="KW-1185">Reference proteome</keyword>
<dbReference type="PANTHER" id="PTHR37299">
    <property type="entry name" value="TRANSCRIPTIONAL REGULATOR-RELATED"/>
    <property type="match status" value="1"/>
</dbReference>
<dbReference type="Proteomes" id="UP000054078">
    <property type="component" value="Unassembled WGS sequence"/>
</dbReference>
<dbReference type="OrthoDB" id="3190595at2"/>
<dbReference type="InterPro" id="IPR001789">
    <property type="entry name" value="Sig_transdc_resp-reg_receiver"/>
</dbReference>
<dbReference type="InterPro" id="IPR046947">
    <property type="entry name" value="LytR-like"/>
</dbReference>
<feature type="domain" description="HTH LytTR-type" evidence="3">
    <location>
        <begin position="130"/>
        <end position="230"/>
    </location>
</feature>
<dbReference type="Gene3D" id="2.40.50.1020">
    <property type="entry name" value="LytTr DNA-binding domain"/>
    <property type="match status" value="1"/>
</dbReference>
<dbReference type="PANTHER" id="PTHR37299:SF1">
    <property type="entry name" value="STAGE 0 SPORULATION PROTEIN A HOMOLOG"/>
    <property type="match status" value="1"/>
</dbReference>
<dbReference type="PROSITE" id="PS50110">
    <property type="entry name" value="RESPONSE_REGULATORY"/>
    <property type="match status" value="1"/>
</dbReference>
<name>A0A100YVY4_TRASO</name>
<dbReference type="InterPro" id="IPR011006">
    <property type="entry name" value="CheY-like_superfamily"/>
</dbReference>
<dbReference type="InterPro" id="IPR007492">
    <property type="entry name" value="LytTR_DNA-bd_dom"/>
</dbReference>
<dbReference type="STRING" id="1299998.AUL39_06870"/>
<evidence type="ECO:0000256" key="1">
    <source>
        <dbReference type="PROSITE-ProRule" id="PRU00169"/>
    </source>
</evidence>
<evidence type="ECO:0000313" key="5">
    <source>
        <dbReference type="Proteomes" id="UP000054078"/>
    </source>
</evidence>
<evidence type="ECO:0000259" key="2">
    <source>
        <dbReference type="PROSITE" id="PS50110"/>
    </source>
</evidence>
<dbReference type="Pfam" id="PF04397">
    <property type="entry name" value="LytTR"/>
    <property type="match status" value="1"/>
</dbReference>
<dbReference type="AlphaFoldDB" id="A0A100YVY4"/>
<dbReference type="SMART" id="SM00448">
    <property type="entry name" value="REC"/>
    <property type="match status" value="1"/>
</dbReference>